<feature type="region of interest" description="Disordered" evidence="12">
    <location>
        <begin position="118"/>
        <end position="154"/>
    </location>
</feature>
<keyword evidence="4" id="KW-0813">Transport</keyword>
<dbReference type="EMBL" id="JALPRY010000015">
    <property type="protein sequence ID" value="MCK8781058.1"/>
    <property type="molecule type" value="Genomic_DNA"/>
</dbReference>
<dbReference type="Pfam" id="PF01297">
    <property type="entry name" value="ZnuA"/>
    <property type="match status" value="1"/>
</dbReference>
<dbReference type="PANTHER" id="PTHR42953">
    <property type="entry name" value="HIGH-AFFINITY ZINC UPTAKE SYSTEM PROTEIN ZNUA-RELATED"/>
    <property type="match status" value="1"/>
</dbReference>
<protein>
    <recommendedName>
        <fullName evidence="3">High-affinity zinc uptake system protein ZnuA</fullName>
    </recommendedName>
</protein>
<dbReference type="PANTHER" id="PTHR42953:SF3">
    <property type="entry name" value="HIGH-AFFINITY ZINC UPTAKE SYSTEM PROTEIN ZNUA"/>
    <property type="match status" value="1"/>
</dbReference>
<comment type="caution">
    <text evidence="14">The sequence shown here is derived from an EMBL/GenBank/DDBJ whole genome shotgun (WGS) entry which is preliminary data.</text>
</comment>
<keyword evidence="10" id="KW-0406">Ion transport</keyword>
<organism evidence="14 15">
    <name type="scientific">Neorhizobium turbinariae</name>
    <dbReference type="NCBI Taxonomy" id="2937795"/>
    <lineage>
        <taxon>Bacteria</taxon>
        <taxon>Pseudomonadati</taxon>
        <taxon>Pseudomonadota</taxon>
        <taxon>Alphaproteobacteria</taxon>
        <taxon>Hyphomicrobiales</taxon>
        <taxon>Rhizobiaceae</taxon>
        <taxon>Rhizobium/Agrobacterium group</taxon>
        <taxon>Neorhizobium</taxon>
    </lineage>
</organism>
<evidence type="ECO:0000313" key="15">
    <source>
        <dbReference type="Proteomes" id="UP001202827"/>
    </source>
</evidence>
<evidence type="ECO:0000256" key="4">
    <source>
        <dbReference type="ARBA" id="ARBA00022448"/>
    </source>
</evidence>
<comment type="similarity">
    <text evidence="2">Belongs to the bacterial solute-binding protein 9 family.</text>
</comment>
<evidence type="ECO:0000256" key="6">
    <source>
        <dbReference type="ARBA" id="ARBA00022729"/>
    </source>
</evidence>
<feature type="signal peptide" evidence="13">
    <location>
        <begin position="1"/>
        <end position="22"/>
    </location>
</feature>
<dbReference type="NCBIfam" id="NF007091">
    <property type="entry name" value="PRK09545.1"/>
    <property type="match status" value="1"/>
</dbReference>
<name>A0ABT0IT62_9HYPH</name>
<comment type="subcellular location">
    <subcellularLocation>
        <location evidence="1">Periplasm</location>
    </subcellularLocation>
</comment>
<accession>A0ABT0IT62</accession>
<dbReference type="CDD" id="cd01019">
    <property type="entry name" value="ZnuA"/>
    <property type="match status" value="1"/>
</dbReference>
<sequence length="323" mass="34668">MKPLSFFAAAGTALVGATSAFASPEVVVSIKPIHSLTAAIMKGVGEPQLIVDGAASPHTFSMKPSNARALQNADLVVWVGHGMETFLEKPLGALAAEAEVVTLEDAPGLEKVAFREGGPFEAHGHGDEDHDDHGHAASEDHSHNHDEHDHDHGRFDTHLWLNPVNAKAMAQAIERSLIKVDPANEGAYQANTAELLRQIDALDAEIKTTVAPVKDKAFIVFHDAYQYFEKRYDLTVAGSITVSPEMMPGAERLKEIQKKVTDLGATCVFSEPQFEPKLVAVVTEGTAARSGTLDPEAATLKAGPDLYFEMMRGLAASIKECLS</sequence>
<evidence type="ECO:0000256" key="1">
    <source>
        <dbReference type="ARBA" id="ARBA00004418"/>
    </source>
</evidence>
<evidence type="ECO:0000256" key="7">
    <source>
        <dbReference type="ARBA" id="ARBA00022764"/>
    </source>
</evidence>
<evidence type="ECO:0000256" key="3">
    <source>
        <dbReference type="ARBA" id="ARBA00015915"/>
    </source>
</evidence>
<keyword evidence="7" id="KW-0574">Periplasm</keyword>
<evidence type="ECO:0000256" key="8">
    <source>
        <dbReference type="ARBA" id="ARBA00022833"/>
    </source>
</evidence>
<evidence type="ECO:0000256" key="10">
    <source>
        <dbReference type="ARBA" id="ARBA00023065"/>
    </source>
</evidence>
<dbReference type="InterPro" id="IPR006127">
    <property type="entry name" value="ZnuA-like"/>
</dbReference>
<dbReference type="InterPro" id="IPR035520">
    <property type="entry name" value="ZnuA"/>
</dbReference>
<keyword evidence="9" id="KW-0864">Zinc transport</keyword>
<keyword evidence="15" id="KW-1185">Reference proteome</keyword>
<gene>
    <name evidence="14" type="primary">znuA</name>
    <name evidence="14" type="ORF">M0654_13815</name>
</gene>
<evidence type="ECO:0000256" key="12">
    <source>
        <dbReference type="SAM" id="MobiDB-lite"/>
    </source>
</evidence>
<dbReference type="Proteomes" id="UP001202827">
    <property type="component" value="Unassembled WGS sequence"/>
</dbReference>
<evidence type="ECO:0000256" key="2">
    <source>
        <dbReference type="ARBA" id="ARBA00011028"/>
    </source>
</evidence>
<keyword evidence="8" id="KW-0862">Zinc</keyword>
<proteinExistence type="inferred from homology"/>
<dbReference type="Gene3D" id="3.40.50.1980">
    <property type="entry name" value="Nitrogenase molybdenum iron protein domain"/>
    <property type="match status" value="2"/>
</dbReference>
<dbReference type="SUPFAM" id="SSF53807">
    <property type="entry name" value="Helical backbone' metal receptor"/>
    <property type="match status" value="1"/>
</dbReference>
<evidence type="ECO:0000313" key="14">
    <source>
        <dbReference type="EMBL" id="MCK8781058.1"/>
    </source>
</evidence>
<reference evidence="14 15" key="1">
    <citation type="submission" date="2022-04" db="EMBL/GenBank/DDBJ databases">
        <title>Rhizobium coralii sp. nov., isolated from coral Turbinaria peltata.</title>
        <authorList>
            <person name="Sun H."/>
        </authorList>
    </citation>
    <scope>NUCLEOTIDE SEQUENCE [LARGE SCALE GENOMIC DNA]</scope>
    <source>
        <strain evidence="14 15">NTR19</strain>
    </source>
</reference>
<evidence type="ECO:0000256" key="11">
    <source>
        <dbReference type="ARBA" id="ARBA00023157"/>
    </source>
</evidence>
<keyword evidence="11" id="KW-1015">Disulfide bond</keyword>
<feature type="compositionally biased region" description="Basic and acidic residues" evidence="12">
    <location>
        <begin position="122"/>
        <end position="154"/>
    </location>
</feature>
<keyword evidence="5" id="KW-0479">Metal-binding</keyword>
<dbReference type="RefSeq" id="WP_248683639.1">
    <property type="nucleotide sequence ID" value="NZ_JALPRY010000015.1"/>
</dbReference>
<dbReference type="InterPro" id="IPR050492">
    <property type="entry name" value="Bact_metal-bind_prot9"/>
</dbReference>
<feature type="chain" id="PRO_5045642111" description="High-affinity zinc uptake system protein ZnuA" evidence="13">
    <location>
        <begin position="23"/>
        <end position="323"/>
    </location>
</feature>
<evidence type="ECO:0000256" key="9">
    <source>
        <dbReference type="ARBA" id="ARBA00022906"/>
    </source>
</evidence>
<evidence type="ECO:0000256" key="5">
    <source>
        <dbReference type="ARBA" id="ARBA00022723"/>
    </source>
</evidence>
<keyword evidence="6 13" id="KW-0732">Signal</keyword>
<evidence type="ECO:0000256" key="13">
    <source>
        <dbReference type="SAM" id="SignalP"/>
    </source>
</evidence>